<dbReference type="FunFam" id="3.40.50.2000:FF:000009">
    <property type="entry name" value="Sterol 3-beta-glucosyltransferase UGT80A2"/>
    <property type="match status" value="1"/>
</dbReference>
<gene>
    <name evidence="2" type="ORF">GCM10007989_27040</name>
</gene>
<feature type="domain" description="Erythromycin biosynthesis protein CIII-like C-terminal" evidence="1">
    <location>
        <begin position="265"/>
        <end position="364"/>
    </location>
</feature>
<dbReference type="InterPro" id="IPR050426">
    <property type="entry name" value="Glycosyltransferase_28"/>
</dbReference>
<reference evidence="2" key="2">
    <citation type="submission" date="2020-09" db="EMBL/GenBank/DDBJ databases">
        <authorList>
            <person name="Sun Q."/>
            <person name="Kim S."/>
        </authorList>
    </citation>
    <scope>NUCLEOTIDE SEQUENCE</scope>
    <source>
        <strain evidence="2">KCTC 32437</strain>
    </source>
</reference>
<dbReference type="Proteomes" id="UP000646579">
    <property type="component" value="Unassembled WGS sequence"/>
</dbReference>
<dbReference type="SUPFAM" id="SSF53756">
    <property type="entry name" value="UDP-Glycosyltransferase/glycogen phosphorylase"/>
    <property type="match status" value="1"/>
</dbReference>
<dbReference type="CDD" id="cd03784">
    <property type="entry name" value="GT1_Gtf-like"/>
    <property type="match status" value="1"/>
</dbReference>
<evidence type="ECO:0000313" key="2">
    <source>
        <dbReference type="EMBL" id="GHA29961.1"/>
    </source>
</evidence>
<evidence type="ECO:0000313" key="3">
    <source>
        <dbReference type="Proteomes" id="UP000646579"/>
    </source>
</evidence>
<dbReference type="PANTHER" id="PTHR48050:SF13">
    <property type="entry name" value="STEROL 3-BETA-GLUCOSYLTRANSFERASE UGT80A2"/>
    <property type="match status" value="1"/>
</dbReference>
<dbReference type="AlphaFoldDB" id="A0A918S964"/>
<dbReference type="Pfam" id="PF06722">
    <property type="entry name" value="EryCIII-like_C"/>
    <property type="match status" value="1"/>
</dbReference>
<name>A0A918S964_9HYPH</name>
<keyword evidence="2" id="KW-0808">Transferase</keyword>
<dbReference type="EMBL" id="BMZE01000003">
    <property type="protein sequence ID" value="GHA29961.1"/>
    <property type="molecule type" value="Genomic_DNA"/>
</dbReference>
<protein>
    <submittedName>
        <fullName evidence="2">Glycosyl transferase family 1</fullName>
    </submittedName>
</protein>
<dbReference type="InterPro" id="IPR002213">
    <property type="entry name" value="UDP_glucos_trans"/>
</dbReference>
<accession>A0A918S964</accession>
<proteinExistence type="predicted"/>
<dbReference type="Gene3D" id="3.40.50.2000">
    <property type="entry name" value="Glycogen Phosphorylase B"/>
    <property type="match status" value="2"/>
</dbReference>
<reference evidence="2" key="1">
    <citation type="journal article" date="2014" name="Int. J. Syst. Evol. Microbiol.">
        <title>Complete genome sequence of Corynebacterium casei LMG S-19264T (=DSM 44701T), isolated from a smear-ripened cheese.</title>
        <authorList>
            <consortium name="US DOE Joint Genome Institute (JGI-PGF)"/>
            <person name="Walter F."/>
            <person name="Albersmeier A."/>
            <person name="Kalinowski J."/>
            <person name="Ruckert C."/>
        </authorList>
    </citation>
    <scope>NUCLEOTIDE SEQUENCE</scope>
    <source>
        <strain evidence="2">KCTC 32437</strain>
    </source>
</reference>
<sequence>MNQGHTVQLAAPAQFEAFVSERGVSFTPLPGEFLALLDTPEGKAAVAGGQGFSAGFKLLGHVRPLMRRLLDAEWIAAKAFAPDLLIYHPKSIAGPHIGERLKIPTILASPLPGFTPTSAFPSPMLPMSSLGPFNKVSHQLAIKGAGVLFGKLLREWRKHSLDLQRGKPPGPVATVYGYSRQLVPVPSDWNESVLVSGYWFLDEHANWQMPEDLKAFLSSGEKPIYVGFGSMPGIDPQVLASSLIEGLALSGKRGLLATGGGALSLTEVPTHVHVIEAAPHEQLFKHVEAALHHGGAGTTGASLRAGVPTIICPFFGDQPFWGRRIASIGAGPPPIDRKTLTAEVLAAAFRAVGDPKMRDKAEEMGRLIREEDGVSAAIDFIDLHARLAYQNKASAPKPNG</sequence>
<dbReference type="PANTHER" id="PTHR48050">
    <property type="entry name" value="STEROL 3-BETA-GLUCOSYLTRANSFERASE"/>
    <property type="match status" value="1"/>
</dbReference>
<dbReference type="GO" id="GO:0016758">
    <property type="term" value="F:hexosyltransferase activity"/>
    <property type="evidence" value="ECO:0007669"/>
    <property type="project" value="UniProtKB-ARBA"/>
</dbReference>
<dbReference type="GO" id="GO:0017000">
    <property type="term" value="P:antibiotic biosynthetic process"/>
    <property type="evidence" value="ECO:0007669"/>
    <property type="project" value="UniProtKB-ARBA"/>
</dbReference>
<keyword evidence="3" id="KW-1185">Reference proteome</keyword>
<dbReference type="InterPro" id="IPR010610">
    <property type="entry name" value="EryCIII-like_C"/>
</dbReference>
<evidence type="ECO:0000259" key="1">
    <source>
        <dbReference type="Pfam" id="PF06722"/>
    </source>
</evidence>
<organism evidence="2 3">
    <name type="scientific">Devosia pacifica</name>
    <dbReference type="NCBI Taxonomy" id="1335967"/>
    <lineage>
        <taxon>Bacteria</taxon>
        <taxon>Pseudomonadati</taxon>
        <taxon>Pseudomonadota</taxon>
        <taxon>Alphaproteobacteria</taxon>
        <taxon>Hyphomicrobiales</taxon>
        <taxon>Devosiaceae</taxon>
        <taxon>Devosia</taxon>
    </lineage>
</organism>
<comment type="caution">
    <text evidence="2">The sequence shown here is derived from an EMBL/GenBank/DDBJ whole genome shotgun (WGS) entry which is preliminary data.</text>
</comment>
<dbReference type="GO" id="GO:0008194">
    <property type="term" value="F:UDP-glycosyltransferase activity"/>
    <property type="evidence" value="ECO:0007669"/>
    <property type="project" value="InterPro"/>
</dbReference>